<dbReference type="AlphaFoldDB" id="A0A5J6L3W3"/>
<sequence>MSPTHATDPAGVAWATVGLYADATGTSGYVPVTSWLAGILALAALVAGIATLNGRPHRNR</sequence>
<dbReference type="Proteomes" id="UP000325516">
    <property type="component" value="Chromosome"/>
</dbReference>
<dbReference type="EMBL" id="CP044232">
    <property type="protein sequence ID" value="QEW03032.1"/>
    <property type="molecule type" value="Genomic_DNA"/>
</dbReference>
<evidence type="ECO:0000313" key="2">
    <source>
        <dbReference type="EMBL" id="QEW03032.1"/>
    </source>
</evidence>
<evidence type="ECO:0000256" key="1">
    <source>
        <dbReference type="SAM" id="Phobius"/>
    </source>
</evidence>
<keyword evidence="3" id="KW-1185">Reference proteome</keyword>
<organism evidence="2 3">
    <name type="scientific">Microbacterium lushaniae</name>
    <dbReference type="NCBI Taxonomy" id="2614639"/>
    <lineage>
        <taxon>Bacteria</taxon>
        <taxon>Bacillati</taxon>
        <taxon>Actinomycetota</taxon>
        <taxon>Actinomycetes</taxon>
        <taxon>Micrococcales</taxon>
        <taxon>Microbacteriaceae</taxon>
        <taxon>Microbacterium</taxon>
    </lineage>
</organism>
<keyword evidence="1" id="KW-0812">Transmembrane</keyword>
<dbReference type="RefSeq" id="WP_150924529.1">
    <property type="nucleotide sequence ID" value="NZ_CP044232.1"/>
</dbReference>
<gene>
    <name evidence="2" type="ORF">F6J85_07900</name>
</gene>
<keyword evidence="1" id="KW-1133">Transmembrane helix</keyword>
<evidence type="ECO:0000313" key="3">
    <source>
        <dbReference type="Proteomes" id="UP000325516"/>
    </source>
</evidence>
<proteinExistence type="predicted"/>
<dbReference type="KEGG" id="mlz:F6J85_07900"/>
<protein>
    <submittedName>
        <fullName evidence="2">Uncharacterized protein</fullName>
    </submittedName>
</protein>
<feature type="transmembrane region" description="Helical" evidence="1">
    <location>
        <begin position="32"/>
        <end position="52"/>
    </location>
</feature>
<keyword evidence="1" id="KW-0472">Membrane</keyword>
<accession>A0A5J6L3W3</accession>
<name>A0A5J6L3W3_9MICO</name>
<reference evidence="3" key="1">
    <citation type="submission" date="2019-09" db="EMBL/GenBank/DDBJ databases">
        <title>Mumia zhuanghuii sp. nov. isolated from the intestinal contents of plateau pika (Ochotona curzoniae) in the Qinghai-Tibet plateau of China.</title>
        <authorList>
            <person name="Tian Z."/>
        </authorList>
    </citation>
    <scope>NUCLEOTIDE SEQUENCE [LARGE SCALE GENOMIC DNA]</scope>
    <source>
        <strain evidence="3">L-031</strain>
    </source>
</reference>